<dbReference type="GO" id="GO:0060271">
    <property type="term" value="P:cilium assembly"/>
    <property type="evidence" value="ECO:0007669"/>
    <property type="project" value="TreeGrafter"/>
</dbReference>
<feature type="compositionally biased region" description="Polar residues" evidence="1">
    <location>
        <begin position="485"/>
        <end position="500"/>
    </location>
</feature>
<feature type="compositionally biased region" description="Low complexity" evidence="1">
    <location>
        <begin position="515"/>
        <end position="542"/>
    </location>
</feature>
<feature type="compositionally biased region" description="Basic and acidic residues" evidence="1">
    <location>
        <begin position="609"/>
        <end position="643"/>
    </location>
</feature>
<feature type="region of interest" description="Disordered" evidence="1">
    <location>
        <begin position="672"/>
        <end position="1021"/>
    </location>
</feature>
<feature type="compositionally biased region" description="Polar residues" evidence="1">
    <location>
        <begin position="186"/>
        <end position="198"/>
    </location>
</feature>
<dbReference type="GO" id="GO:0005874">
    <property type="term" value="C:microtubule"/>
    <property type="evidence" value="ECO:0007669"/>
    <property type="project" value="TreeGrafter"/>
</dbReference>
<name>A0A8J1T4P6_OWEFU</name>
<dbReference type="InterPro" id="IPR039183">
    <property type="entry name" value="CCD66"/>
</dbReference>
<feature type="region of interest" description="Disordered" evidence="1">
    <location>
        <begin position="595"/>
        <end position="643"/>
    </location>
</feature>
<comment type="caution">
    <text evidence="2">The sequence shown here is derived from an EMBL/GenBank/DDBJ whole genome shotgun (WGS) entry which is preliminary data.</text>
</comment>
<keyword evidence="3" id="KW-1185">Reference proteome</keyword>
<dbReference type="Pfam" id="PF15236">
    <property type="entry name" value="CCDC66"/>
    <property type="match status" value="1"/>
</dbReference>
<feature type="compositionally biased region" description="Polar residues" evidence="1">
    <location>
        <begin position="360"/>
        <end position="381"/>
    </location>
</feature>
<evidence type="ECO:0000256" key="1">
    <source>
        <dbReference type="SAM" id="MobiDB-lite"/>
    </source>
</evidence>
<feature type="compositionally biased region" description="Basic and acidic residues" evidence="1">
    <location>
        <begin position="324"/>
        <end position="339"/>
    </location>
</feature>
<feature type="compositionally biased region" description="Basic and acidic residues" evidence="1">
    <location>
        <begin position="255"/>
        <end position="270"/>
    </location>
</feature>
<feature type="region of interest" description="Disordered" evidence="1">
    <location>
        <begin position="148"/>
        <end position="545"/>
    </location>
</feature>
<sequence length="1166" mass="131599">MSFGGSVRFDTSTTKDGKPAIYFGEEKKKKDKRKFGYKDKGLRHSLRNIEKEPENTDPAKDQKAEKQATNKKVADETKKPKNKGNEPKGTNPSQRRRVKETVNGVAPGTVTLTQEQLNAILSSLGQTQGSQPVQVSVDKNTNEVRVEKKEVHFQDEKSAEPAKVDSGTPREESIFNMVDSNHSDTGKQANYDNKQGTVSDFVLQQLGQSEEQGDVKQEDGKPKERENEGGASGASHIEGPKESPRAPSVSWKHMTIGERKRLQWARERGEQASGVNQSSPQQQNVASGQRSINDQMGNNPQPVKSPVMPVPPGEFVPQPQLSIAEKKKLQWEAERKQQEQQRLLDTWNPFGRPGAGAPMRSNSGTVLTDFNSRKNQSVQNSLDEKERKQKAYDQLQQQQQTQHQQEQQRQQPNFAPDPSTVHPAMRSSFAFGVATDGKFSDSKAEEKKRWLEELEKQKEENRMRKEAEKSKTVQAETWADKMSQPGGTPRTQNPVSNTPGVNIPGLQGAVASPRVNSAPSNVNNPAPNGELSSSGGASLLRGQNTLIDPVTMNELSEKRRRALEHQKAIQEQVEEHQRKKRVERERKIAEELAEEAKFQQQRENVQKQLELEQEKQKQKQEEQQKRVDDLKRAMDEATERARKEKFEKRLAHLGSHGHDTARLQEDYEAKYSPRAGAAGGNVEPASVPGLDLSNLSPRSGAQHESPRVAIQHEPYEENKVVIPSKYKQGSTDPMSSRREFGIQTELGQDDMKRTGSMDIEYEGPIHDQAKTKGKKVRVISAKKNSKKPEVEKETEEKPKRKGTQKISERPGWGQKAKKKPVKQSERDPFYERNKKQAEARKLKRAEELKAMIEANMKGIPENVVKRERSRSRSPPRDGGPSSHRSTTIQQGIPTPEIDSRTYESHARHSNAIQNNTSPPPERNRRRAQHSNPTPPPQSHRTKSPPIRTLNNKSQSKHHESPPHSHRSKSPPIPTLNHKNQSKHHESPRAGSILKNAPGTYQNQYDMDQHSYKNYHSQSQTEPLGKYQDYKAVSPPIATGDFVPFLRTKDILDPAHADSPCPPSRENSRMERARIAYKQGLNPANYGGHVEYYNDTKLENMMPERPPSKSHSKDPIFNPSVVLDHPTPRQDIILQQLSDIRKGLIQKQREIETCLSPSDLQREDVNY</sequence>
<proteinExistence type="predicted"/>
<feature type="compositionally biased region" description="Basic and acidic residues" evidence="1">
    <location>
        <begin position="897"/>
        <end position="906"/>
    </location>
</feature>
<feature type="compositionally biased region" description="Basic and acidic residues" evidence="1">
    <location>
        <begin position="786"/>
        <end position="798"/>
    </location>
</feature>
<protein>
    <submittedName>
        <fullName evidence="2">Uncharacterized protein</fullName>
    </submittedName>
</protein>
<dbReference type="GO" id="GO:0005929">
    <property type="term" value="C:cilium"/>
    <property type="evidence" value="ECO:0007669"/>
    <property type="project" value="TreeGrafter"/>
</dbReference>
<feature type="compositionally biased region" description="Basic and acidic residues" evidence="1">
    <location>
        <begin position="382"/>
        <end position="391"/>
    </location>
</feature>
<feature type="compositionally biased region" description="Basic and acidic residues" evidence="1">
    <location>
        <begin position="213"/>
        <end position="228"/>
    </location>
</feature>
<feature type="compositionally biased region" description="Low complexity" evidence="1">
    <location>
        <begin position="876"/>
        <end position="885"/>
    </location>
</feature>
<organism evidence="2 3">
    <name type="scientific">Owenia fusiformis</name>
    <name type="common">Polychaete worm</name>
    <dbReference type="NCBI Taxonomy" id="6347"/>
    <lineage>
        <taxon>Eukaryota</taxon>
        <taxon>Metazoa</taxon>
        <taxon>Spiralia</taxon>
        <taxon>Lophotrochozoa</taxon>
        <taxon>Annelida</taxon>
        <taxon>Polychaeta</taxon>
        <taxon>Sedentaria</taxon>
        <taxon>Canalipalpata</taxon>
        <taxon>Sabellida</taxon>
        <taxon>Oweniida</taxon>
        <taxon>Oweniidae</taxon>
        <taxon>Owenia</taxon>
    </lineage>
</organism>
<dbReference type="AlphaFoldDB" id="A0A8J1T4P6"/>
<dbReference type="InterPro" id="IPR040467">
    <property type="entry name" value="CCDC66_dom"/>
</dbReference>
<feature type="region of interest" description="Disordered" evidence="1">
    <location>
        <begin position="1101"/>
        <end position="1123"/>
    </location>
</feature>
<feature type="compositionally biased region" description="Basic and acidic residues" evidence="1">
    <location>
        <begin position="563"/>
        <end position="583"/>
    </location>
</feature>
<evidence type="ECO:0000313" key="2">
    <source>
        <dbReference type="EMBL" id="CAH1785208.1"/>
    </source>
</evidence>
<feature type="compositionally biased region" description="Basic and acidic residues" evidence="1">
    <location>
        <begin position="13"/>
        <end position="86"/>
    </location>
</feature>
<dbReference type="EMBL" id="CAIIXF020000005">
    <property type="protein sequence ID" value="CAH1785208.1"/>
    <property type="molecule type" value="Genomic_DNA"/>
</dbReference>
<dbReference type="PANTHER" id="PTHR22736">
    <property type="entry name" value="COILED-COIL DOMAIN-CONTAINING PROTEIN 66"/>
    <property type="match status" value="1"/>
</dbReference>
<feature type="region of interest" description="Disordered" evidence="1">
    <location>
        <begin position="1"/>
        <end position="110"/>
    </location>
</feature>
<feature type="compositionally biased region" description="Low complexity" evidence="1">
    <location>
        <begin position="392"/>
        <end position="411"/>
    </location>
</feature>
<feature type="compositionally biased region" description="Basic and acidic residues" evidence="1">
    <location>
        <begin position="148"/>
        <end position="173"/>
    </location>
</feature>
<feature type="compositionally biased region" description="Basic and acidic residues" evidence="1">
    <location>
        <begin position="438"/>
        <end position="471"/>
    </location>
</feature>
<feature type="compositionally biased region" description="Polar residues" evidence="1">
    <location>
        <begin position="273"/>
        <end position="302"/>
    </location>
</feature>
<feature type="compositionally biased region" description="Polar residues" evidence="1">
    <location>
        <begin position="998"/>
        <end position="1021"/>
    </location>
</feature>
<feature type="region of interest" description="Disordered" evidence="1">
    <location>
        <begin position="561"/>
        <end position="583"/>
    </location>
</feature>
<dbReference type="OrthoDB" id="10042846at2759"/>
<dbReference type="GO" id="GO:0008017">
    <property type="term" value="F:microtubule binding"/>
    <property type="evidence" value="ECO:0007669"/>
    <property type="project" value="TreeGrafter"/>
</dbReference>
<dbReference type="PANTHER" id="PTHR22736:SF2">
    <property type="entry name" value="COILED-COIL DOMAIN-CONTAINING PROTEIN 66"/>
    <property type="match status" value="1"/>
</dbReference>
<gene>
    <name evidence="2" type="ORF">OFUS_LOCUS11305</name>
</gene>
<evidence type="ECO:0000313" key="3">
    <source>
        <dbReference type="Proteomes" id="UP000749559"/>
    </source>
</evidence>
<dbReference type="Proteomes" id="UP000749559">
    <property type="component" value="Unassembled WGS sequence"/>
</dbReference>
<feature type="compositionally biased region" description="Basic and acidic residues" evidence="1">
    <location>
        <begin position="822"/>
        <end position="850"/>
    </location>
</feature>
<reference evidence="2" key="1">
    <citation type="submission" date="2022-03" db="EMBL/GenBank/DDBJ databases">
        <authorList>
            <person name="Martin C."/>
        </authorList>
    </citation>
    <scope>NUCLEOTIDE SEQUENCE</scope>
</reference>
<accession>A0A8J1T4P6</accession>